<dbReference type="Proteomes" id="UP000789901">
    <property type="component" value="Unassembled WGS sequence"/>
</dbReference>
<gene>
    <name evidence="1" type="ORF">GMARGA_LOCUS24583</name>
</gene>
<comment type="caution">
    <text evidence="1">The sequence shown here is derived from an EMBL/GenBank/DDBJ whole genome shotgun (WGS) entry which is preliminary data.</text>
</comment>
<evidence type="ECO:0000313" key="1">
    <source>
        <dbReference type="EMBL" id="CAG8807816.1"/>
    </source>
</evidence>
<reference evidence="1 2" key="1">
    <citation type="submission" date="2021-06" db="EMBL/GenBank/DDBJ databases">
        <authorList>
            <person name="Kallberg Y."/>
            <person name="Tangrot J."/>
            <person name="Rosling A."/>
        </authorList>
    </citation>
    <scope>NUCLEOTIDE SEQUENCE [LARGE SCALE GENOMIC DNA]</scope>
    <source>
        <strain evidence="1 2">120-4 pot B 10/14</strain>
    </source>
</reference>
<protein>
    <submittedName>
        <fullName evidence="1">3920_t:CDS:1</fullName>
    </submittedName>
</protein>
<dbReference type="EMBL" id="CAJVQB010026082">
    <property type="protein sequence ID" value="CAG8807816.1"/>
    <property type="molecule type" value="Genomic_DNA"/>
</dbReference>
<accession>A0ABN7VZC3</accession>
<organism evidence="1 2">
    <name type="scientific">Gigaspora margarita</name>
    <dbReference type="NCBI Taxonomy" id="4874"/>
    <lineage>
        <taxon>Eukaryota</taxon>
        <taxon>Fungi</taxon>
        <taxon>Fungi incertae sedis</taxon>
        <taxon>Mucoromycota</taxon>
        <taxon>Glomeromycotina</taxon>
        <taxon>Glomeromycetes</taxon>
        <taxon>Diversisporales</taxon>
        <taxon>Gigasporaceae</taxon>
        <taxon>Gigaspora</taxon>
    </lineage>
</organism>
<name>A0ABN7VZC3_GIGMA</name>
<sequence>MLNTQSINQNILTSKQDKSLDLTFQTHITEISTIGKKNLITENLIDLCTEPLIDNAVLNSGANIKSHRVEKSTDTIPLHSQIKSHNIQLSTETRDMISFYCIACGHTNRMLTEDINQILIKKNKSNKD</sequence>
<keyword evidence="2" id="KW-1185">Reference proteome</keyword>
<proteinExistence type="predicted"/>
<evidence type="ECO:0000313" key="2">
    <source>
        <dbReference type="Proteomes" id="UP000789901"/>
    </source>
</evidence>